<keyword evidence="3" id="KW-1185">Reference proteome</keyword>
<feature type="region of interest" description="Disordered" evidence="1">
    <location>
        <begin position="188"/>
        <end position="207"/>
    </location>
</feature>
<dbReference type="InterPro" id="IPR012347">
    <property type="entry name" value="Ferritin-like"/>
</dbReference>
<sequence>MIYLPGTKANKLLLSGQLTSISIYDYHIAVDAIQGIIEQGEGSDPCNTLTCNKNEKKDLSHYFLFKSVVEGRGIQVVKESTGTTINIANASHRTDKPKPCNGTCYFNGSEISFDPEGIWPMIPNRRLSDYTPGSKAYRQEVLFNKAYTKLLKSLEHAFNGHPESLEDAIGLMYGVELHLKTLLRTPVDDNGDPDIGPNASPTFEFTP</sequence>
<reference evidence="2 3" key="1">
    <citation type="submission" date="2022-05" db="EMBL/GenBank/DDBJ databases">
        <authorList>
            <consortium name="Genoscope - CEA"/>
            <person name="William W."/>
        </authorList>
    </citation>
    <scope>NUCLEOTIDE SEQUENCE [LARGE SCALE GENOMIC DNA]</scope>
</reference>
<name>A0AAU9W641_9CNID</name>
<evidence type="ECO:0000313" key="2">
    <source>
        <dbReference type="EMBL" id="CAH3103225.1"/>
    </source>
</evidence>
<dbReference type="Gene3D" id="1.20.1260.10">
    <property type="match status" value="1"/>
</dbReference>
<evidence type="ECO:0000256" key="1">
    <source>
        <dbReference type="SAM" id="MobiDB-lite"/>
    </source>
</evidence>
<dbReference type="AlphaFoldDB" id="A0AAU9W641"/>
<dbReference type="Proteomes" id="UP001159428">
    <property type="component" value="Unassembled WGS sequence"/>
</dbReference>
<dbReference type="PANTHER" id="PTHR34400">
    <property type="match status" value="1"/>
</dbReference>
<proteinExistence type="predicted"/>
<dbReference type="PANTHER" id="PTHR34400:SF4">
    <property type="entry name" value="MEMBRANE PROTEIN"/>
    <property type="match status" value="1"/>
</dbReference>
<protein>
    <submittedName>
        <fullName evidence="2">Uncharacterized protein</fullName>
    </submittedName>
</protein>
<dbReference type="EMBL" id="CALNXJ010000009">
    <property type="protein sequence ID" value="CAH3103225.1"/>
    <property type="molecule type" value="Genomic_DNA"/>
</dbReference>
<comment type="caution">
    <text evidence="2">The sequence shown here is derived from an EMBL/GenBank/DDBJ whole genome shotgun (WGS) entry which is preliminary data.</text>
</comment>
<evidence type="ECO:0000313" key="3">
    <source>
        <dbReference type="Proteomes" id="UP001159428"/>
    </source>
</evidence>
<accession>A0AAU9W641</accession>
<organism evidence="2 3">
    <name type="scientific">Pocillopora meandrina</name>
    <dbReference type="NCBI Taxonomy" id="46732"/>
    <lineage>
        <taxon>Eukaryota</taxon>
        <taxon>Metazoa</taxon>
        <taxon>Cnidaria</taxon>
        <taxon>Anthozoa</taxon>
        <taxon>Hexacorallia</taxon>
        <taxon>Scleractinia</taxon>
        <taxon>Astrocoeniina</taxon>
        <taxon>Pocilloporidae</taxon>
        <taxon>Pocillopora</taxon>
    </lineage>
</organism>
<gene>
    <name evidence="2" type="ORF">PMEA_00034621</name>
</gene>